<evidence type="ECO:0000256" key="5">
    <source>
        <dbReference type="ARBA" id="ARBA00023040"/>
    </source>
</evidence>
<feature type="transmembrane region" description="Helical" evidence="10">
    <location>
        <begin position="542"/>
        <end position="561"/>
    </location>
</feature>
<feature type="transmembrane region" description="Helical" evidence="10">
    <location>
        <begin position="81"/>
        <end position="106"/>
    </location>
</feature>
<organism evidence="12 13">
    <name type="scientific">Pocillopora damicornis</name>
    <name type="common">Cauliflower coral</name>
    <name type="synonym">Millepora damicornis</name>
    <dbReference type="NCBI Taxonomy" id="46731"/>
    <lineage>
        <taxon>Eukaryota</taxon>
        <taxon>Metazoa</taxon>
        <taxon>Cnidaria</taxon>
        <taxon>Anthozoa</taxon>
        <taxon>Hexacorallia</taxon>
        <taxon>Scleractinia</taxon>
        <taxon>Astrocoeniina</taxon>
        <taxon>Pocilloporidae</taxon>
        <taxon>Pocillopora</taxon>
    </lineage>
</organism>
<evidence type="ECO:0000313" key="12">
    <source>
        <dbReference type="EMBL" id="RMX55121.1"/>
    </source>
</evidence>
<evidence type="ECO:0000256" key="6">
    <source>
        <dbReference type="ARBA" id="ARBA00023136"/>
    </source>
</evidence>
<feature type="transmembrane region" description="Helical" evidence="10">
    <location>
        <begin position="406"/>
        <end position="432"/>
    </location>
</feature>
<dbReference type="Pfam" id="PF00001">
    <property type="entry name" value="7tm_1"/>
    <property type="match status" value="2"/>
</dbReference>
<accession>A0A3M6UNC8</accession>
<keyword evidence="8 9" id="KW-0807">Transducer</keyword>
<evidence type="ECO:0000256" key="2">
    <source>
        <dbReference type="ARBA" id="ARBA00022475"/>
    </source>
</evidence>
<keyword evidence="7 9" id="KW-0675">Receptor</keyword>
<reference evidence="12 13" key="1">
    <citation type="journal article" date="2018" name="Sci. Rep.">
        <title>Comparative analysis of the Pocillopora damicornis genome highlights role of immune system in coral evolution.</title>
        <authorList>
            <person name="Cunning R."/>
            <person name="Bay R.A."/>
            <person name="Gillette P."/>
            <person name="Baker A.C."/>
            <person name="Traylor-Knowles N."/>
        </authorList>
    </citation>
    <scope>NUCLEOTIDE SEQUENCE [LARGE SCALE GENOMIC DNA]</scope>
    <source>
        <strain evidence="12">RSMAS</strain>
        <tissue evidence="12">Whole animal</tissue>
    </source>
</reference>
<dbReference type="PANTHER" id="PTHR24249:SF372">
    <property type="entry name" value="G-PROTEIN COUPLED RECEPTORS FAMILY 1 PROFILE DOMAIN-CONTAINING PROTEIN"/>
    <property type="match status" value="1"/>
</dbReference>
<comment type="similarity">
    <text evidence="9">Belongs to the G-protein coupled receptor 1 family.</text>
</comment>
<comment type="subcellular location">
    <subcellularLocation>
        <location evidence="1">Cell membrane</location>
        <topology evidence="1">Multi-pass membrane protein</topology>
    </subcellularLocation>
</comment>
<dbReference type="InterPro" id="IPR017452">
    <property type="entry name" value="GPCR_Rhodpsn_7TM"/>
</dbReference>
<keyword evidence="3 9" id="KW-0812">Transmembrane</keyword>
<keyword evidence="4 10" id="KW-1133">Transmembrane helix</keyword>
<evidence type="ECO:0000256" key="4">
    <source>
        <dbReference type="ARBA" id="ARBA00022989"/>
    </source>
</evidence>
<comment type="caution">
    <text evidence="12">The sequence shown here is derived from an EMBL/GenBank/DDBJ whole genome shotgun (WGS) entry which is preliminary data.</text>
</comment>
<feature type="transmembrane region" description="Helical" evidence="10">
    <location>
        <begin position="370"/>
        <end position="394"/>
    </location>
</feature>
<evidence type="ECO:0000256" key="3">
    <source>
        <dbReference type="ARBA" id="ARBA00022692"/>
    </source>
</evidence>
<feature type="domain" description="G-protein coupled receptors family 1 profile" evidence="11">
    <location>
        <begin position="23"/>
        <end position="270"/>
    </location>
</feature>
<feature type="transmembrane region" description="Helical" evidence="10">
    <location>
        <begin position="295"/>
        <end position="319"/>
    </location>
</feature>
<keyword evidence="13" id="KW-1185">Reference proteome</keyword>
<feature type="transmembrane region" description="Helical" evidence="10">
    <location>
        <begin position="213"/>
        <end position="232"/>
    </location>
</feature>
<gene>
    <name evidence="12" type="ORF">pdam_00007456</name>
</gene>
<dbReference type="InterPro" id="IPR000276">
    <property type="entry name" value="GPCR_Rhodpsn"/>
</dbReference>
<feature type="transmembrane region" description="Helical" evidence="10">
    <location>
        <begin position="150"/>
        <end position="176"/>
    </location>
</feature>
<protein>
    <recommendedName>
        <fullName evidence="11">G-protein coupled receptors family 1 profile domain-containing protein</fullName>
    </recommendedName>
</protein>
<feature type="transmembrane region" description="Helical" evidence="10">
    <location>
        <begin position="43"/>
        <end position="61"/>
    </location>
</feature>
<keyword evidence="5 9" id="KW-0297">G-protein coupled receptor</keyword>
<dbReference type="Gene3D" id="1.20.1070.10">
    <property type="entry name" value="Rhodopsin 7-helix transmembrane proteins"/>
    <property type="match status" value="2"/>
</dbReference>
<feature type="transmembrane region" description="Helical" evidence="10">
    <location>
        <begin position="331"/>
        <end position="350"/>
    </location>
</feature>
<sequence length="582" mass="66749">MESVGDVLFWVFGGFFSILTVLGNSLVMYLVISRKRLRSTINWFLFSLAAADLSVGLTYLPSMACESASVCSKCVTTAVRWLFLNLSMTNLCALTVDRYMAIVTPLKYVKLKVKRRHVFFISAAWTLPFVVHFVPFTWMYCTEMYTSLNIFFAVVLFAFKLPLYLLLFTVCFRTLYVAHRQKKRFSIRLSQLKFNGFSFDDSKCDRSQSRATAFSKALGIIVAVFLTCYAIDMARLLCFSFKCINHIPWNLVYVQRILLICNSASNPFVYSFLKHDIRCELKLFRMNKMDLTSPVWFWVVGGIFSILAVLGNGLVMYLIISRKRLRSTINWFLFSLAAADLSVGLIYFPFLACGSASLCGKCVAKAVRWLFLDLSMTNLCALTIDRYMAIVTPLKYATFKAKGRHLFFLLAAWLIPFAIHLVPYTVVCYLKLHLAEDIFCAVWLFAYKLPSCLLLVTACSRTLYITSRQNRRQRILLSQLIFNGFAFDDMKTSGSQGKASTFSKALGIIVAIFSISYAIDIARLLCITFHWNNHIPTDLVRIQRLLFICNSALDPFIYSFLKRDIWREVKFFISNTFCRSRA</sequence>
<evidence type="ECO:0000313" key="13">
    <source>
        <dbReference type="Proteomes" id="UP000275408"/>
    </source>
</evidence>
<dbReference type="SUPFAM" id="SSF81321">
    <property type="entry name" value="Family A G protein-coupled receptor-like"/>
    <property type="match status" value="2"/>
</dbReference>
<keyword evidence="2" id="KW-1003">Cell membrane</keyword>
<proteinExistence type="inferred from homology"/>
<dbReference type="PROSITE" id="PS00237">
    <property type="entry name" value="G_PROTEIN_RECEP_F1_1"/>
    <property type="match status" value="2"/>
</dbReference>
<feature type="transmembrane region" description="Helical" evidence="10">
    <location>
        <begin position="444"/>
        <end position="464"/>
    </location>
</feature>
<evidence type="ECO:0000256" key="9">
    <source>
        <dbReference type="RuleBase" id="RU000688"/>
    </source>
</evidence>
<feature type="transmembrane region" description="Helical" evidence="10">
    <location>
        <begin position="118"/>
        <end position="138"/>
    </location>
</feature>
<name>A0A3M6UNC8_POCDA</name>
<feature type="transmembrane region" description="Helical" evidence="10">
    <location>
        <begin position="7"/>
        <end position="31"/>
    </location>
</feature>
<dbReference type="OrthoDB" id="9445642at2759"/>
<dbReference type="CDD" id="cd00637">
    <property type="entry name" value="7tm_classA_rhodopsin-like"/>
    <property type="match status" value="1"/>
</dbReference>
<dbReference type="GO" id="GO:0004930">
    <property type="term" value="F:G protein-coupled receptor activity"/>
    <property type="evidence" value="ECO:0007669"/>
    <property type="project" value="UniProtKB-KW"/>
</dbReference>
<dbReference type="STRING" id="46731.A0A3M6UNC8"/>
<evidence type="ECO:0000256" key="7">
    <source>
        <dbReference type="ARBA" id="ARBA00023170"/>
    </source>
</evidence>
<dbReference type="AlphaFoldDB" id="A0A3M6UNC8"/>
<evidence type="ECO:0000256" key="8">
    <source>
        <dbReference type="ARBA" id="ARBA00023224"/>
    </source>
</evidence>
<evidence type="ECO:0000256" key="1">
    <source>
        <dbReference type="ARBA" id="ARBA00004651"/>
    </source>
</evidence>
<keyword evidence="6 10" id="KW-0472">Membrane</keyword>
<feature type="domain" description="G-protein coupled receptors family 1 profile" evidence="11">
    <location>
        <begin position="311"/>
        <end position="558"/>
    </location>
</feature>
<evidence type="ECO:0000256" key="10">
    <source>
        <dbReference type="SAM" id="Phobius"/>
    </source>
</evidence>
<dbReference type="PROSITE" id="PS50262">
    <property type="entry name" value="G_PROTEIN_RECEP_F1_2"/>
    <property type="match status" value="2"/>
</dbReference>
<evidence type="ECO:0000259" key="11">
    <source>
        <dbReference type="PROSITE" id="PS50262"/>
    </source>
</evidence>
<dbReference type="InterPro" id="IPR050569">
    <property type="entry name" value="TAAR"/>
</dbReference>
<dbReference type="GO" id="GO:0005886">
    <property type="term" value="C:plasma membrane"/>
    <property type="evidence" value="ECO:0007669"/>
    <property type="project" value="UniProtKB-SubCell"/>
</dbReference>
<dbReference type="Proteomes" id="UP000275408">
    <property type="component" value="Unassembled WGS sequence"/>
</dbReference>
<dbReference type="PRINTS" id="PR00237">
    <property type="entry name" value="GPCRRHODOPSN"/>
</dbReference>
<dbReference type="EMBL" id="RCHS01001119">
    <property type="protein sequence ID" value="RMX55121.1"/>
    <property type="molecule type" value="Genomic_DNA"/>
</dbReference>
<dbReference type="PANTHER" id="PTHR24249">
    <property type="entry name" value="HISTAMINE RECEPTOR-RELATED G-PROTEIN COUPLED RECEPTOR"/>
    <property type="match status" value="1"/>
</dbReference>
<feature type="transmembrane region" description="Helical" evidence="10">
    <location>
        <begin position="505"/>
        <end position="530"/>
    </location>
</feature>